<dbReference type="EMBL" id="RXGB01004499">
    <property type="protein sequence ID" value="TMW89557.1"/>
    <property type="molecule type" value="Genomic_DNA"/>
</dbReference>
<accession>A0A6N2B3X8</accession>
<comment type="caution">
    <text evidence="1">The sequence shown here is derived from an EMBL/GenBank/DDBJ whole genome shotgun (WGS) entry which is preliminary data.</text>
</comment>
<dbReference type="InterPro" id="IPR025322">
    <property type="entry name" value="PADRE_dom"/>
</dbReference>
<proteinExistence type="predicted"/>
<name>A0A6N2B3X8_SOLCI</name>
<dbReference type="Pfam" id="PF14009">
    <property type="entry name" value="PADRE"/>
    <property type="match status" value="1"/>
</dbReference>
<organism evidence="1">
    <name type="scientific">Solanum chilense</name>
    <name type="common">Tomato</name>
    <name type="synonym">Lycopersicon chilense</name>
    <dbReference type="NCBI Taxonomy" id="4083"/>
    <lineage>
        <taxon>Eukaryota</taxon>
        <taxon>Viridiplantae</taxon>
        <taxon>Streptophyta</taxon>
        <taxon>Embryophyta</taxon>
        <taxon>Tracheophyta</taxon>
        <taxon>Spermatophyta</taxon>
        <taxon>Magnoliopsida</taxon>
        <taxon>eudicotyledons</taxon>
        <taxon>Gunneridae</taxon>
        <taxon>Pentapetalae</taxon>
        <taxon>asterids</taxon>
        <taxon>lamiids</taxon>
        <taxon>Solanales</taxon>
        <taxon>Solanaceae</taxon>
        <taxon>Solanoideae</taxon>
        <taxon>Solaneae</taxon>
        <taxon>Solanum</taxon>
        <taxon>Solanum subgen. Lycopersicon</taxon>
    </lineage>
</organism>
<sequence>MGNGCYTSNLSTIKVIFHDGTTRMVIGKKLAGEIMFEYPDCMICHADSFFIGQPIPSLGIDDKLKNNDTYFVLPLDSFTNKVLSASSLATLGSNNSNNNNNKRGHVNFKNPAFEYIKGSNGRVLIKVAPEFMIKLLRRGNKEEDEDCGSTTSSTSPNFLCSTPELRKHYEQLVGAKGQIWSPKLDTISEYKIRYSPCRLIGLEWREKE</sequence>
<reference evidence="1" key="1">
    <citation type="submission" date="2019-05" db="EMBL/GenBank/DDBJ databases">
        <title>The de novo reference genome and transcriptome assemblies of the wild tomato species Solanum chilense.</title>
        <authorList>
            <person name="Stam R."/>
            <person name="Nosenko T."/>
            <person name="Hoerger A.C."/>
            <person name="Stephan W."/>
            <person name="Seidel M.A."/>
            <person name="Kuhn J.M.M."/>
            <person name="Haberer G."/>
            <person name="Tellier A."/>
        </authorList>
    </citation>
    <scope>NUCLEOTIDE SEQUENCE</scope>
    <source>
        <tissue evidence="1">Mature leaves</tissue>
    </source>
</reference>
<gene>
    <name evidence="1" type="ORF">EJD97_016988</name>
</gene>
<evidence type="ECO:0000313" key="1">
    <source>
        <dbReference type="EMBL" id="TMW89557.1"/>
    </source>
</evidence>
<dbReference type="AlphaFoldDB" id="A0A6N2B3X8"/>
<dbReference type="PANTHER" id="PTHR33052">
    <property type="entry name" value="DUF4228 DOMAIN PROTEIN-RELATED"/>
    <property type="match status" value="1"/>
</dbReference>
<protein>
    <submittedName>
        <fullName evidence="1">Uncharacterized protein</fullName>
    </submittedName>
</protein>